<dbReference type="GeneID" id="9056704"/>
<dbReference type="Proteomes" id="UP000007800">
    <property type="component" value="Unassembled WGS sequence"/>
</dbReference>
<dbReference type="RefSeq" id="XP_002779368.1">
    <property type="nucleotide sequence ID" value="XM_002779322.1"/>
</dbReference>
<protein>
    <submittedName>
        <fullName evidence="1">Uncharacterized protein</fullName>
    </submittedName>
</protein>
<dbReference type="InParanoid" id="C5KWG8"/>
<reference evidence="1 2" key="1">
    <citation type="submission" date="2008-07" db="EMBL/GenBank/DDBJ databases">
        <authorList>
            <person name="El-Sayed N."/>
            <person name="Caler E."/>
            <person name="Inman J."/>
            <person name="Amedeo P."/>
            <person name="Hass B."/>
            <person name="Wortman J."/>
        </authorList>
    </citation>
    <scope>NUCLEOTIDE SEQUENCE [LARGE SCALE GENOMIC DNA]</scope>
    <source>
        <strain evidence="2">ATCC 50983 / TXsc</strain>
    </source>
</reference>
<evidence type="ECO:0000313" key="2">
    <source>
        <dbReference type="Proteomes" id="UP000007800"/>
    </source>
</evidence>
<evidence type="ECO:0000313" key="1">
    <source>
        <dbReference type="EMBL" id="EER11163.1"/>
    </source>
</evidence>
<dbReference type="EMBL" id="GG677022">
    <property type="protein sequence ID" value="EER11163.1"/>
    <property type="molecule type" value="Genomic_DNA"/>
</dbReference>
<name>C5KWG8_PERM5</name>
<organism evidence="2">
    <name type="scientific">Perkinsus marinus (strain ATCC 50983 / TXsc)</name>
    <dbReference type="NCBI Taxonomy" id="423536"/>
    <lineage>
        <taxon>Eukaryota</taxon>
        <taxon>Sar</taxon>
        <taxon>Alveolata</taxon>
        <taxon>Perkinsozoa</taxon>
        <taxon>Perkinsea</taxon>
        <taxon>Perkinsida</taxon>
        <taxon>Perkinsidae</taxon>
        <taxon>Perkinsus</taxon>
    </lineage>
</organism>
<gene>
    <name evidence="1" type="ORF">Pmar_PMAR015084</name>
</gene>
<accession>C5KWG8</accession>
<sequence length="66" mass="7208">MVRAFLGQFDRDEALALADTFATSGLASSTNQLYDSTVTFFEEVVGGKAFPLRIPDLSLFSLCVEK</sequence>
<dbReference type="AlphaFoldDB" id="C5KWG8"/>
<proteinExistence type="predicted"/>
<keyword evidence="2" id="KW-1185">Reference proteome</keyword>